<comment type="caution">
    <text evidence="2">The sequence shown here is derived from an EMBL/GenBank/DDBJ whole genome shotgun (WGS) entry which is preliminary data.</text>
</comment>
<evidence type="ECO:0000313" key="2">
    <source>
        <dbReference type="EMBL" id="KAH3670283.1"/>
    </source>
</evidence>
<dbReference type="GO" id="GO:0006360">
    <property type="term" value="P:transcription by RNA polymerase I"/>
    <property type="evidence" value="ECO:0007669"/>
    <property type="project" value="InterPro"/>
</dbReference>
<dbReference type="PANTHER" id="PTHR28155">
    <property type="entry name" value="ACR243WP"/>
    <property type="match status" value="1"/>
</dbReference>
<dbReference type="AlphaFoldDB" id="A0A9P8PDJ8"/>
<dbReference type="Gene3D" id="6.20.250.70">
    <property type="match status" value="1"/>
</dbReference>
<dbReference type="OrthoDB" id="4089784at2759"/>
<feature type="region of interest" description="Disordered" evidence="1">
    <location>
        <begin position="159"/>
        <end position="215"/>
    </location>
</feature>
<reference evidence="2" key="2">
    <citation type="submission" date="2021-01" db="EMBL/GenBank/DDBJ databases">
        <authorList>
            <person name="Schikora-Tamarit M.A."/>
        </authorList>
    </citation>
    <scope>NUCLEOTIDE SEQUENCE</scope>
    <source>
        <strain evidence="2">CBS6341</strain>
    </source>
</reference>
<feature type="compositionally biased region" description="Acidic residues" evidence="1">
    <location>
        <begin position="167"/>
        <end position="177"/>
    </location>
</feature>
<dbReference type="InterPro" id="IPR013240">
    <property type="entry name" value="DNA-dir_RNA_pol1_su_RPA34"/>
</dbReference>
<name>A0A9P8PDJ8_9ASCO</name>
<keyword evidence="3" id="KW-1185">Reference proteome</keyword>
<dbReference type="Pfam" id="PF08208">
    <property type="entry name" value="RNA_polI_A34"/>
    <property type="match status" value="1"/>
</dbReference>
<evidence type="ECO:0000256" key="1">
    <source>
        <dbReference type="SAM" id="MobiDB-lite"/>
    </source>
</evidence>
<proteinExistence type="predicted"/>
<feature type="compositionally biased region" description="Basic residues" evidence="1">
    <location>
        <begin position="190"/>
        <end position="215"/>
    </location>
</feature>
<dbReference type="Proteomes" id="UP000769528">
    <property type="component" value="Unassembled WGS sequence"/>
</dbReference>
<accession>A0A9P8PDJ8</accession>
<dbReference type="EMBL" id="JAEUBF010001309">
    <property type="protein sequence ID" value="KAH3670283.1"/>
    <property type="molecule type" value="Genomic_DNA"/>
</dbReference>
<evidence type="ECO:0000313" key="3">
    <source>
        <dbReference type="Proteomes" id="UP000769528"/>
    </source>
</evidence>
<reference evidence="2" key="1">
    <citation type="journal article" date="2021" name="Open Biol.">
        <title>Shared evolutionary footprints suggest mitochondrial oxidative damage underlies multiple complex I losses in fungi.</title>
        <authorList>
            <person name="Schikora-Tamarit M.A."/>
            <person name="Marcet-Houben M."/>
            <person name="Nosek J."/>
            <person name="Gabaldon T."/>
        </authorList>
    </citation>
    <scope>NUCLEOTIDE SEQUENCE</scope>
    <source>
        <strain evidence="2">CBS6341</strain>
    </source>
</reference>
<sequence length="215" mass="25297">MSLSKEYISDSSDSEIEDNFTVPKGYHQVKKFHPLPKNLNNKEIWLIKTPKNFDFKNLSKIPISFNPLEQSQSFENNGLNYSCNEDLTNNNLQFDINKFKILKPSNENNLKIDKDLKIDKFYNIKQTVTIPEIQFHKVFKQRQNVRVIKGLKPQHFATGYQSTDLDIASDNDDDDDNDKNNNEEDEPSSKKIKLEKKEKKSKKDKRDKREKKIKK</sequence>
<protein>
    <submittedName>
        <fullName evidence="2">Uncharacterized protein</fullName>
    </submittedName>
</protein>
<organism evidence="2 3">
    <name type="scientific">Wickerhamomyces mucosus</name>
    <dbReference type="NCBI Taxonomy" id="1378264"/>
    <lineage>
        <taxon>Eukaryota</taxon>
        <taxon>Fungi</taxon>
        <taxon>Dikarya</taxon>
        <taxon>Ascomycota</taxon>
        <taxon>Saccharomycotina</taxon>
        <taxon>Saccharomycetes</taxon>
        <taxon>Phaffomycetales</taxon>
        <taxon>Wickerhamomycetaceae</taxon>
        <taxon>Wickerhamomyces</taxon>
    </lineage>
</organism>
<dbReference type="PANTHER" id="PTHR28155:SF1">
    <property type="entry name" value="DNA-DIRECTED RNA POLYMERASE I SUBUNIT RPA34.5-DOMAIN-CONTAINING PROTEIN"/>
    <property type="match status" value="1"/>
</dbReference>
<gene>
    <name evidence="2" type="ORF">WICMUC_004936</name>
</gene>
<dbReference type="InterPro" id="IPR053263">
    <property type="entry name" value="Euk_RPA34_RNAP_subunit"/>
</dbReference>